<feature type="transmembrane region" description="Helical" evidence="11">
    <location>
        <begin position="79"/>
        <end position="97"/>
    </location>
</feature>
<organism evidence="12">
    <name type="scientific">hydrothermal vent metagenome</name>
    <dbReference type="NCBI Taxonomy" id="652676"/>
    <lineage>
        <taxon>unclassified sequences</taxon>
        <taxon>metagenomes</taxon>
        <taxon>ecological metagenomes</taxon>
    </lineage>
</organism>
<comment type="subcellular location">
    <subcellularLocation>
        <location evidence="1">Membrane</location>
        <topology evidence="1">Multi-pass membrane protein</topology>
    </subcellularLocation>
</comment>
<evidence type="ECO:0000256" key="1">
    <source>
        <dbReference type="ARBA" id="ARBA00004141"/>
    </source>
</evidence>
<evidence type="ECO:0000256" key="3">
    <source>
        <dbReference type="ARBA" id="ARBA00022676"/>
    </source>
</evidence>
<feature type="transmembrane region" description="Helical" evidence="11">
    <location>
        <begin position="140"/>
        <end position="156"/>
    </location>
</feature>
<feature type="transmembrane region" description="Helical" evidence="11">
    <location>
        <begin position="315"/>
        <end position="342"/>
    </location>
</feature>
<dbReference type="GO" id="GO:0071555">
    <property type="term" value="P:cell wall organization"/>
    <property type="evidence" value="ECO:0007669"/>
    <property type="project" value="UniProtKB-KW"/>
</dbReference>
<dbReference type="GO" id="GO:0009252">
    <property type="term" value="P:peptidoglycan biosynthetic process"/>
    <property type="evidence" value="ECO:0007669"/>
    <property type="project" value="UniProtKB-KW"/>
</dbReference>
<feature type="transmembrane region" description="Helical" evidence="11">
    <location>
        <begin position="162"/>
        <end position="179"/>
    </location>
</feature>
<feature type="transmembrane region" description="Helical" evidence="11">
    <location>
        <begin position="348"/>
        <end position="369"/>
    </location>
</feature>
<name>A0A1W1DPD3_9ZZZZ</name>
<keyword evidence="2" id="KW-1003">Cell membrane</keyword>
<protein>
    <submittedName>
        <fullName evidence="12">Rod shape-determining protein RodA</fullName>
    </submittedName>
</protein>
<feature type="transmembrane region" description="Helical" evidence="11">
    <location>
        <begin position="191"/>
        <end position="212"/>
    </location>
</feature>
<feature type="transmembrane region" description="Helical" evidence="11">
    <location>
        <begin position="52"/>
        <end position="72"/>
    </location>
</feature>
<dbReference type="AlphaFoldDB" id="A0A1W1DPD3"/>
<gene>
    <name evidence="12" type="ORF">MNB_SUP05-7-1086</name>
</gene>
<evidence type="ECO:0000256" key="9">
    <source>
        <dbReference type="ARBA" id="ARBA00023136"/>
    </source>
</evidence>
<evidence type="ECO:0000256" key="8">
    <source>
        <dbReference type="ARBA" id="ARBA00022989"/>
    </source>
</evidence>
<dbReference type="PANTHER" id="PTHR30474:SF1">
    <property type="entry name" value="PEPTIDOGLYCAN GLYCOSYLTRANSFERASE MRDB"/>
    <property type="match status" value="1"/>
</dbReference>
<dbReference type="InterPro" id="IPR018365">
    <property type="entry name" value="Cell_cycle_FtsW-rel_CS"/>
</dbReference>
<sequence>MTRTLFGKIRHFWHYFKMDTPLFLLLIFISSFGLIVLYSASANSTTLLYKQITHFTLAFGVMLVIAQIPPYLFRRYSPYLMLFGIFLLTLVLLFGSSSGGAQRWLDLGFVRFQPSELMKVIVPIAIASILSEKTLPPKPLPILISIISIIAIVLLIAKQPDLGTSLLIGASGIYVLFFSGVRVQLIKYNNWLNFGLISTLIGSGVYIAWNYLLMAYQKKRILTLIDPSSDPLGAGYHILQSKIAIGSGGLLGKGIKQGSQSQLNFLPEHTTDFIFAVIAEELGFLGVLLLLSFYGLIIYRCFIISFESEDNFSKLLGASLTLIFFTYIFVNIGMVSGLLPVVGVPLPLISYGGSSLITLMASFGIIMSIRKHKTPSYLSKL</sequence>
<dbReference type="EMBL" id="FPHW01000017">
    <property type="protein sequence ID" value="SFV83442.1"/>
    <property type="molecule type" value="Genomic_DNA"/>
</dbReference>
<dbReference type="PROSITE" id="PS00428">
    <property type="entry name" value="FTSW_RODA_SPOVE"/>
    <property type="match status" value="1"/>
</dbReference>
<proteinExistence type="inferred from homology"/>
<dbReference type="GO" id="GO:0051301">
    <property type="term" value="P:cell division"/>
    <property type="evidence" value="ECO:0007669"/>
    <property type="project" value="InterPro"/>
</dbReference>
<evidence type="ECO:0000256" key="6">
    <source>
        <dbReference type="ARBA" id="ARBA00022960"/>
    </source>
</evidence>
<dbReference type="Pfam" id="PF01098">
    <property type="entry name" value="FTSW_RODA_SPOVE"/>
    <property type="match status" value="1"/>
</dbReference>
<dbReference type="GO" id="GO:0032153">
    <property type="term" value="C:cell division site"/>
    <property type="evidence" value="ECO:0007669"/>
    <property type="project" value="TreeGrafter"/>
</dbReference>
<evidence type="ECO:0000256" key="2">
    <source>
        <dbReference type="ARBA" id="ARBA00022475"/>
    </source>
</evidence>
<dbReference type="GO" id="GO:0016757">
    <property type="term" value="F:glycosyltransferase activity"/>
    <property type="evidence" value="ECO:0007669"/>
    <property type="project" value="UniProtKB-KW"/>
</dbReference>
<keyword evidence="10" id="KW-0961">Cell wall biogenesis/degradation</keyword>
<dbReference type="NCBIfam" id="TIGR02210">
    <property type="entry name" value="rodA_shape"/>
    <property type="match status" value="1"/>
</dbReference>
<keyword evidence="5 11" id="KW-0812">Transmembrane</keyword>
<evidence type="ECO:0000256" key="4">
    <source>
        <dbReference type="ARBA" id="ARBA00022679"/>
    </source>
</evidence>
<accession>A0A1W1DPD3</accession>
<evidence type="ECO:0000256" key="11">
    <source>
        <dbReference type="SAM" id="Phobius"/>
    </source>
</evidence>
<evidence type="ECO:0000256" key="10">
    <source>
        <dbReference type="ARBA" id="ARBA00023316"/>
    </source>
</evidence>
<feature type="transmembrane region" description="Helical" evidence="11">
    <location>
        <begin position="282"/>
        <end position="303"/>
    </location>
</feature>
<keyword evidence="8 11" id="KW-1133">Transmembrane helix</keyword>
<keyword evidence="9 11" id="KW-0472">Membrane</keyword>
<dbReference type="InterPro" id="IPR001182">
    <property type="entry name" value="FtsW/RodA"/>
</dbReference>
<dbReference type="HAMAP" id="MF_02079">
    <property type="entry name" value="PGT_RodA"/>
    <property type="match status" value="1"/>
</dbReference>
<dbReference type="GO" id="GO:0008360">
    <property type="term" value="P:regulation of cell shape"/>
    <property type="evidence" value="ECO:0007669"/>
    <property type="project" value="UniProtKB-KW"/>
</dbReference>
<keyword evidence="6" id="KW-0133">Cell shape</keyword>
<dbReference type="PANTHER" id="PTHR30474">
    <property type="entry name" value="CELL CYCLE PROTEIN"/>
    <property type="match status" value="1"/>
</dbReference>
<dbReference type="GO" id="GO:0005886">
    <property type="term" value="C:plasma membrane"/>
    <property type="evidence" value="ECO:0007669"/>
    <property type="project" value="TreeGrafter"/>
</dbReference>
<evidence type="ECO:0000313" key="12">
    <source>
        <dbReference type="EMBL" id="SFV83442.1"/>
    </source>
</evidence>
<evidence type="ECO:0000256" key="7">
    <source>
        <dbReference type="ARBA" id="ARBA00022984"/>
    </source>
</evidence>
<feature type="transmembrane region" description="Helical" evidence="11">
    <location>
        <begin position="21"/>
        <end position="40"/>
    </location>
</feature>
<dbReference type="InterPro" id="IPR011923">
    <property type="entry name" value="RodA/MrdB"/>
</dbReference>
<keyword evidence="3" id="KW-0328">Glycosyltransferase</keyword>
<reference evidence="12" key="1">
    <citation type="submission" date="2016-10" db="EMBL/GenBank/DDBJ databases">
        <authorList>
            <person name="de Groot N.N."/>
        </authorList>
    </citation>
    <scope>NUCLEOTIDE SEQUENCE</scope>
</reference>
<keyword evidence="7" id="KW-0573">Peptidoglycan synthesis</keyword>
<evidence type="ECO:0000256" key="5">
    <source>
        <dbReference type="ARBA" id="ARBA00022692"/>
    </source>
</evidence>
<dbReference type="GO" id="GO:0015648">
    <property type="term" value="F:lipid-linked peptidoglycan transporter activity"/>
    <property type="evidence" value="ECO:0007669"/>
    <property type="project" value="TreeGrafter"/>
</dbReference>
<keyword evidence="4" id="KW-0808">Transferase</keyword>